<sequence length="245" mass="28750">DSIDWSKFAYVLYATSSSHMCNSMMIFAELRKFNTRAELVLLVKQEFLSDLDNHKHEYETLTKFSSDFNVVLKPTPVTQIGGDEVDIWKSSFTKLMVFNESDYDRIIYLDADAIVLQGNLDELFFLPPVKLAVPTAYWLTKIQYEKMAIDEFQLTNIVMVIQPSRELFARVLNAIENKRKNEYDMDLHFSYLADTHEQVFAHRLLETSNREPAYYETKHMEKPGEYFAENIKYLHFSDAPVPKPW</sequence>
<protein>
    <submittedName>
        <fullName evidence="1">Glycosyltransferase family 8 protein</fullName>
    </submittedName>
</protein>
<feature type="non-terminal residue" evidence="1">
    <location>
        <position position="245"/>
    </location>
</feature>
<gene>
    <name evidence="1" type="ORF">WICANDRAFT_17303</name>
</gene>
<dbReference type="STRING" id="683960.A0A1E3PAU7"/>
<dbReference type="PANTHER" id="PTHR11183">
    <property type="entry name" value="GLYCOGENIN SUBFAMILY MEMBER"/>
    <property type="match status" value="1"/>
</dbReference>
<dbReference type="AlphaFoldDB" id="A0A1E3PAU7"/>
<evidence type="ECO:0000313" key="2">
    <source>
        <dbReference type="Proteomes" id="UP000094112"/>
    </source>
</evidence>
<dbReference type="GO" id="GO:0016740">
    <property type="term" value="F:transferase activity"/>
    <property type="evidence" value="ECO:0007669"/>
    <property type="project" value="UniProtKB-KW"/>
</dbReference>
<dbReference type="GeneID" id="30197983"/>
<dbReference type="OrthoDB" id="2014201at2759"/>
<dbReference type="InterPro" id="IPR029044">
    <property type="entry name" value="Nucleotide-diphossugar_trans"/>
</dbReference>
<evidence type="ECO:0000313" key="1">
    <source>
        <dbReference type="EMBL" id="ODQ62420.1"/>
    </source>
</evidence>
<feature type="non-terminal residue" evidence="1">
    <location>
        <position position="1"/>
    </location>
</feature>
<accession>A0A1E3PAU7</accession>
<reference evidence="1 2" key="1">
    <citation type="journal article" date="2016" name="Proc. Natl. Acad. Sci. U.S.A.">
        <title>Comparative genomics of biotechnologically important yeasts.</title>
        <authorList>
            <person name="Riley R."/>
            <person name="Haridas S."/>
            <person name="Wolfe K.H."/>
            <person name="Lopes M.R."/>
            <person name="Hittinger C.T."/>
            <person name="Goeker M."/>
            <person name="Salamov A.A."/>
            <person name="Wisecaver J.H."/>
            <person name="Long T.M."/>
            <person name="Calvey C.H."/>
            <person name="Aerts A.L."/>
            <person name="Barry K.W."/>
            <person name="Choi C."/>
            <person name="Clum A."/>
            <person name="Coughlan A.Y."/>
            <person name="Deshpande S."/>
            <person name="Douglass A.P."/>
            <person name="Hanson S.J."/>
            <person name="Klenk H.-P."/>
            <person name="LaButti K.M."/>
            <person name="Lapidus A."/>
            <person name="Lindquist E.A."/>
            <person name="Lipzen A.M."/>
            <person name="Meier-Kolthoff J.P."/>
            <person name="Ohm R.A."/>
            <person name="Otillar R.P."/>
            <person name="Pangilinan J.L."/>
            <person name="Peng Y."/>
            <person name="Rokas A."/>
            <person name="Rosa C.A."/>
            <person name="Scheuner C."/>
            <person name="Sibirny A.A."/>
            <person name="Slot J.C."/>
            <person name="Stielow J.B."/>
            <person name="Sun H."/>
            <person name="Kurtzman C.P."/>
            <person name="Blackwell M."/>
            <person name="Grigoriev I.V."/>
            <person name="Jeffries T.W."/>
        </authorList>
    </citation>
    <scope>NUCLEOTIDE SEQUENCE [LARGE SCALE GENOMIC DNA]</scope>
    <source>
        <strain evidence="2">ATCC 58044 / CBS 1984 / NCYC 433 / NRRL Y-366-8</strain>
    </source>
</reference>
<name>A0A1E3PAU7_WICAA</name>
<proteinExistence type="predicted"/>
<dbReference type="InterPro" id="IPR050587">
    <property type="entry name" value="GNT1/Glycosyltrans_8"/>
</dbReference>
<dbReference type="Proteomes" id="UP000094112">
    <property type="component" value="Unassembled WGS sequence"/>
</dbReference>
<organism evidence="1 2">
    <name type="scientific">Wickerhamomyces anomalus (strain ATCC 58044 / CBS 1984 / NCYC 433 / NRRL Y-366-8)</name>
    <name type="common">Yeast</name>
    <name type="synonym">Hansenula anomala</name>
    <dbReference type="NCBI Taxonomy" id="683960"/>
    <lineage>
        <taxon>Eukaryota</taxon>
        <taxon>Fungi</taxon>
        <taxon>Dikarya</taxon>
        <taxon>Ascomycota</taxon>
        <taxon>Saccharomycotina</taxon>
        <taxon>Saccharomycetes</taxon>
        <taxon>Phaffomycetales</taxon>
        <taxon>Wickerhamomycetaceae</taxon>
        <taxon>Wickerhamomyces</taxon>
    </lineage>
</organism>
<dbReference type="EMBL" id="KV454208">
    <property type="protein sequence ID" value="ODQ62420.1"/>
    <property type="molecule type" value="Genomic_DNA"/>
</dbReference>
<dbReference type="Gene3D" id="3.90.550.10">
    <property type="entry name" value="Spore Coat Polysaccharide Biosynthesis Protein SpsA, Chain A"/>
    <property type="match status" value="1"/>
</dbReference>
<dbReference type="RefSeq" id="XP_019041627.1">
    <property type="nucleotide sequence ID" value="XM_019180737.1"/>
</dbReference>
<dbReference type="SUPFAM" id="SSF53448">
    <property type="entry name" value="Nucleotide-diphospho-sugar transferases"/>
    <property type="match status" value="1"/>
</dbReference>
<keyword evidence="1" id="KW-0808">Transferase</keyword>
<keyword evidence="2" id="KW-1185">Reference proteome</keyword>